<dbReference type="EMBL" id="LN649231">
    <property type="protein sequence ID" value="CEI69569.1"/>
    <property type="molecule type" value="Genomic_DNA"/>
</dbReference>
<dbReference type="AlphaFoldDB" id="A0A2L2THU9"/>
<proteinExistence type="predicted"/>
<sequence length="305" mass="31415">MNELPNLVGPHLVNGSSTVCLALLEQDLVLPLRHVGRVDITSRLTAETSSGLASWQTVDGGHVNTGSSVDLESWLGAVDFKVDAGARVSESLVSGDARERLDFAGGDEVVANSEVAGGRESHLCVGDGLLSTRVEVRVVGHVDDCLISATNELGLVLHCENSDILAVDLLCARCVSDSDLYGAGVSLIAILASKRKSNALSALQTLNTRNLTGANGLGAVPDASAPANSAAVEMVLSIVGGKNDFLAIEAVNSSVLDTVGNAANGHAKVGRVMLLIVFLGGEALNDVDAVDDKRLNNGAEGQESD</sequence>
<name>A0A2L2THU9_9HYPO</name>
<evidence type="ECO:0000313" key="1">
    <source>
        <dbReference type="EMBL" id="CEI69569.1"/>
    </source>
</evidence>
<evidence type="ECO:0000313" key="2">
    <source>
        <dbReference type="Proteomes" id="UP000245910"/>
    </source>
</evidence>
<accession>A0A2L2THU9</accession>
<organism evidence="1 2">
    <name type="scientific">Fusarium venenatum</name>
    <dbReference type="NCBI Taxonomy" id="56646"/>
    <lineage>
        <taxon>Eukaryota</taxon>
        <taxon>Fungi</taxon>
        <taxon>Dikarya</taxon>
        <taxon>Ascomycota</taxon>
        <taxon>Pezizomycotina</taxon>
        <taxon>Sordariomycetes</taxon>
        <taxon>Hypocreomycetidae</taxon>
        <taxon>Hypocreales</taxon>
        <taxon>Nectriaceae</taxon>
        <taxon>Fusarium</taxon>
    </lineage>
</organism>
<keyword evidence="2" id="KW-1185">Reference proteome</keyword>
<reference evidence="2" key="1">
    <citation type="submission" date="2014-10" db="EMBL/GenBank/DDBJ databases">
        <authorList>
            <person name="King R."/>
        </authorList>
    </citation>
    <scope>NUCLEOTIDE SEQUENCE [LARGE SCALE GENOMIC DNA]</scope>
    <source>
        <strain evidence="2">A3/5</strain>
    </source>
</reference>
<dbReference type="Proteomes" id="UP000245910">
    <property type="component" value="Chromosome III"/>
</dbReference>
<protein>
    <submittedName>
        <fullName evidence="1">Uncharacterized protein</fullName>
    </submittedName>
</protein>